<keyword evidence="2" id="KW-1185">Reference proteome</keyword>
<protein>
    <recommendedName>
        <fullName evidence="3">Retrotransposon gag domain-containing protein</fullName>
    </recommendedName>
</protein>
<organism evidence="1 2">
    <name type="scientific">Prunus persica</name>
    <name type="common">Peach</name>
    <name type="synonym">Amygdalus persica</name>
    <dbReference type="NCBI Taxonomy" id="3760"/>
    <lineage>
        <taxon>Eukaryota</taxon>
        <taxon>Viridiplantae</taxon>
        <taxon>Streptophyta</taxon>
        <taxon>Embryophyta</taxon>
        <taxon>Tracheophyta</taxon>
        <taxon>Spermatophyta</taxon>
        <taxon>Magnoliopsida</taxon>
        <taxon>eudicotyledons</taxon>
        <taxon>Gunneridae</taxon>
        <taxon>Pentapetalae</taxon>
        <taxon>rosids</taxon>
        <taxon>fabids</taxon>
        <taxon>Rosales</taxon>
        <taxon>Rosaceae</taxon>
        <taxon>Amygdaloideae</taxon>
        <taxon>Amygdaleae</taxon>
        <taxon>Prunus</taxon>
    </lineage>
</organism>
<dbReference type="EMBL" id="CM007654">
    <property type="protein sequence ID" value="ONI13718.1"/>
    <property type="molecule type" value="Genomic_DNA"/>
</dbReference>
<reference evidence="1 2" key="1">
    <citation type="journal article" date="2013" name="Nat. Genet.">
        <title>The high-quality draft genome of peach (Prunus persica) identifies unique patterns of genetic diversity, domestication and genome evolution.</title>
        <authorList>
            <consortium name="International Peach Genome Initiative"/>
            <person name="Verde I."/>
            <person name="Abbott A.G."/>
            <person name="Scalabrin S."/>
            <person name="Jung S."/>
            <person name="Shu S."/>
            <person name="Marroni F."/>
            <person name="Zhebentyayeva T."/>
            <person name="Dettori M.T."/>
            <person name="Grimwood J."/>
            <person name="Cattonaro F."/>
            <person name="Zuccolo A."/>
            <person name="Rossini L."/>
            <person name="Jenkins J."/>
            <person name="Vendramin E."/>
            <person name="Meisel L.A."/>
            <person name="Decroocq V."/>
            <person name="Sosinski B."/>
            <person name="Prochnik S."/>
            <person name="Mitros T."/>
            <person name="Policriti A."/>
            <person name="Cipriani G."/>
            <person name="Dondini L."/>
            <person name="Ficklin S."/>
            <person name="Goodstein D.M."/>
            <person name="Xuan P."/>
            <person name="Del Fabbro C."/>
            <person name="Aramini V."/>
            <person name="Copetti D."/>
            <person name="Gonzalez S."/>
            <person name="Horner D.S."/>
            <person name="Falchi R."/>
            <person name="Lucas S."/>
            <person name="Mica E."/>
            <person name="Maldonado J."/>
            <person name="Lazzari B."/>
            <person name="Bielenberg D."/>
            <person name="Pirona R."/>
            <person name="Miculan M."/>
            <person name="Barakat A."/>
            <person name="Testolin R."/>
            <person name="Stella A."/>
            <person name="Tartarini S."/>
            <person name="Tonutti P."/>
            <person name="Arus P."/>
            <person name="Orellana A."/>
            <person name="Wells C."/>
            <person name="Main D."/>
            <person name="Vizzotto G."/>
            <person name="Silva H."/>
            <person name="Salamini F."/>
            <person name="Schmutz J."/>
            <person name="Morgante M."/>
            <person name="Rokhsar D.S."/>
        </authorList>
    </citation>
    <scope>NUCLEOTIDE SEQUENCE [LARGE SCALE GENOMIC DNA]</scope>
    <source>
        <strain evidence="2">cv. Nemared</strain>
    </source>
</reference>
<dbReference type="Proteomes" id="UP000006882">
    <property type="component" value="Chromosome G4"/>
</dbReference>
<gene>
    <name evidence="1" type="ORF">PRUPE_4G240900</name>
</gene>
<sequence length="116" mass="13329">MMLLHVSGQGKRGYLIGKVAEEEEDAPSFDLWCVEDSVVKGWLIKTIETYLIELFLNLPTAKDIYELSCKATRITQGDGDITSYFAELKSVWLELNCHHPINTKCHYDVKIRHDEI</sequence>
<dbReference type="PANTHER" id="PTHR37610:SF38">
    <property type="entry name" value="RETROTRANSPOSON COPIA-LIKE N-TERMINAL DOMAIN-CONTAINING PROTEIN"/>
    <property type="match status" value="1"/>
</dbReference>
<dbReference type="Gramene" id="ONI13718">
    <property type="protein sequence ID" value="ONI13718"/>
    <property type="gene ID" value="PRUPE_4G240900"/>
</dbReference>
<evidence type="ECO:0000313" key="2">
    <source>
        <dbReference type="Proteomes" id="UP000006882"/>
    </source>
</evidence>
<accession>A0A251PQ71</accession>
<evidence type="ECO:0008006" key="3">
    <source>
        <dbReference type="Google" id="ProtNLM"/>
    </source>
</evidence>
<dbReference type="PANTHER" id="PTHR37610">
    <property type="entry name" value="CCHC-TYPE DOMAIN-CONTAINING PROTEIN"/>
    <property type="match status" value="1"/>
</dbReference>
<proteinExistence type="predicted"/>
<evidence type="ECO:0000313" key="1">
    <source>
        <dbReference type="EMBL" id="ONI13718.1"/>
    </source>
</evidence>
<name>A0A251PQ71_PRUPE</name>
<dbReference type="AlphaFoldDB" id="A0A251PQ71"/>